<keyword evidence="1" id="KW-0285">Flavoprotein</keyword>
<name>A0ABU2S8B2_9ACTN</name>
<evidence type="ECO:0000256" key="1">
    <source>
        <dbReference type="ARBA" id="ARBA00022630"/>
    </source>
</evidence>
<keyword evidence="2" id="KW-0274">FAD</keyword>
<keyword evidence="4" id="KW-0560">Oxidoreductase</keyword>
<evidence type="ECO:0000256" key="2">
    <source>
        <dbReference type="ARBA" id="ARBA00022827"/>
    </source>
</evidence>
<proteinExistence type="predicted"/>
<dbReference type="EC" id="1.14.13.2" evidence="4"/>
<feature type="domain" description="FAD-binding" evidence="3">
    <location>
        <begin position="7"/>
        <end position="344"/>
    </location>
</feature>
<gene>
    <name evidence="4" type="ORF">RM779_21630</name>
</gene>
<sequence length="398" mass="43860">MPYETTTRVVILGAGPAGLTLGNLLHARGIPCVVVDKFDREQLLGRTRAGLLEYRTVETMRRMGLADRLLKEGHRHTGCEFRFTGRRTYTDFSELYEGRSHHVYPQQEVVADLLDGLLRAGGDVRLGVAAESLEQNGDGVTVHLADGSVLHGAFVAGADGQHGVARASTPPGAVTEYEMVHEFQWLTLIATAAPSAEWTIYAQHERGFAGHLLRSDTVTRFHLQVPVGDTVETWPDDRIWAELRARLAHPGWTLHEGPVISKNMLDMRSRVAEPMQYGRVFLLGDAAHIISPSGGKGLNLAVADAVELDRVLAEYDRADGGTDPGRLAAYSARRVPDVWQAQEFSHALLHMMHTYPPGAPDAAFRQRLQQSRLAQLANSEHYARSFATRYIGPLPTHS</sequence>
<dbReference type="RefSeq" id="WP_311619392.1">
    <property type="nucleotide sequence ID" value="NZ_JAVREV010000012.1"/>
</dbReference>
<dbReference type="Gene3D" id="3.30.9.10">
    <property type="entry name" value="D-Amino Acid Oxidase, subunit A, domain 2"/>
    <property type="match status" value="1"/>
</dbReference>
<organism evidence="4 5">
    <name type="scientific">Streptomyces johnsoniae</name>
    <dbReference type="NCBI Taxonomy" id="3075532"/>
    <lineage>
        <taxon>Bacteria</taxon>
        <taxon>Bacillati</taxon>
        <taxon>Actinomycetota</taxon>
        <taxon>Actinomycetes</taxon>
        <taxon>Kitasatosporales</taxon>
        <taxon>Streptomycetaceae</taxon>
        <taxon>Streptomyces</taxon>
    </lineage>
</organism>
<dbReference type="EMBL" id="JAVREV010000012">
    <property type="protein sequence ID" value="MDT0445180.1"/>
    <property type="molecule type" value="Genomic_DNA"/>
</dbReference>
<accession>A0ABU2S8B2</accession>
<dbReference type="SUPFAM" id="SSF54373">
    <property type="entry name" value="FAD-linked reductases, C-terminal domain"/>
    <property type="match status" value="1"/>
</dbReference>
<dbReference type="InterPro" id="IPR002938">
    <property type="entry name" value="FAD-bd"/>
</dbReference>
<dbReference type="PANTHER" id="PTHR43004">
    <property type="entry name" value="TRK SYSTEM POTASSIUM UPTAKE PROTEIN"/>
    <property type="match status" value="1"/>
</dbReference>
<dbReference type="PRINTS" id="PR00420">
    <property type="entry name" value="RNGMNOXGNASE"/>
</dbReference>
<keyword evidence="5" id="KW-1185">Reference proteome</keyword>
<dbReference type="Proteomes" id="UP001183615">
    <property type="component" value="Unassembled WGS sequence"/>
</dbReference>
<dbReference type="InterPro" id="IPR036188">
    <property type="entry name" value="FAD/NAD-bd_sf"/>
</dbReference>
<reference evidence="5" key="1">
    <citation type="submission" date="2023-07" db="EMBL/GenBank/DDBJ databases">
        <title>30 novel species of actinomycetes from the DSMZ collection.</title>
        <authorList>
            <person name="Nouioui I."/>
        </authorList>
    </citation>
    <scope>NUCLEOTIDE SEQUENCE [LARGE SCALE GENOMIC DNA]</scope>
    <source>
        <strain evidence="5">DSM 41886</strain>
    </source>
</reference>
<dbReference type="SUPFAM" id="SSF51905">
    <property type="entry name" value="FAD/NAD(P)-binding domain"/>
    <property type="match status" value="1"/>
</dbReference>
<evidence type="ECO:0000259" key="3">
    <source>
        <dbReference type="Pfam" id="PF01494"/>
    </source>
</evidence>
<dbReference type="InterPro" id="IPR050641">
    <property type="entry name" value="RIFMO-like"/>
</dbReference>
<comment type="caution">
    <text evidence="4">The sequence shown here is derived from an EMBL/GenBank/DDBJ whole genome shotgun (WGS) entry which is preliminary data.</text>
</comment>
<protein>
    <submittedName>
        <fullName evidence="4">4-hydroxybenzoate 3-monooxygenase</fullName>
        <ecNumber evidence="4">1.14.13.2</ecNumber>
    </submittedName>
</protein>
<dbReference type="NCBIfam" id="NF006091">
    <property type="entry name" value="PRK08243.1"/>
    <property type="match status" value="1"/>
</dbReference>
<dbReference type="Gene3D" id="3.50.50.60">
    <property type="entry name" value="FAD/NAD(P)-binding domain"/>
    <property type="match status" value="1"/>
</dbReference>
<evidence type="ECO:0000313" key="5">
    <source>
        <dbReference type="Proteomes" id="UP001183615"/>
    </source>
</evidence>
<dbReference type="PANTHER" id="PTHR43004:SF3">
    <property type="entry name" value="P-HYDROXYBENZOATE HYDROXYLASE"/>
    <property type="match status" value="1"/>
</dbReference>
<dbReference type="Pfam" id="PF01494">
    <property type="entry name" value="FAD_binding_3"/>
    <property type="match status" value="1"/>
</dbReference>
<evidence type="ECO:0000313" key="4">
    <source>
        <dbReference type="EMBL" id="MDT0445180.1"/>
    </source>
</evidence>
<dbReference type="GO" id="GO:0018659">
    <property type="term" value="F:4-hydroxybenzoate 3-monooxygenase activity"/>
    <property type="evidence" value="ECO:0007669"/>
    <property type="project" value="UniProtKB-EC"/>
</dbReference>